<organism evidence="3 4">
    <name type="scientific">Bogoriella caseilytica</name>
    <dbReference type="NCBI Taxonomy" id="56055"/>
    <lineage>
        <taxon>Bacteria</taxon>
        <taxon>Bacillati</taxon>
        <taxon>Actinomycetota</taxon>
        <taxon>Actinomycetes</taxon>
        <taxon>Micrococcales</taxon>
        <taxon>Bogoriellaceae</taxon>
        <taxon>Bogoriella</taxon>
    </lineage>
</organism>
<accession>A0A3N2B9E1</accession>
<dbReference type="AlphaFoldDB" id="A0A3N2B9E1"/>
<keyword evidence="4" id="KW-1185">Reference proteome</keyword>
<dbReference type="Proteomes" id="UP000280668">
    <property type="component" value="Unassembled WGS sequence"/>
</dbReference>
<gene>
    <name evidence="3" type="ORF">EDD31_0090</name>
</gene>
<reference evidence="3 4" key="1">
    <citation type="submission" date="2018-11" db="EMBL/GenBank/DDBJ databases">
        <title>Sequencing the genomes of 1000 actinobacteria strains.</title>
        <authorList>
            <person name="Klenk H.-P."/>
        </authorList>
    </citation>
    <scope>NUCLEOTIDE SEQUENCE [LARGE SCALE GENOMIC DNA]</scope>
    <source>
        <strain evidence="3 4">DSM 11294</strain>
    </source>
</reference>
<proteinExistence type="predicted"/>
<evidence type="ECO:0000313" key="3">
    <source>
        <dbReference type="EMBL" id="ROR71752.1"/>
    </source>
</evidence>
<sequence>MRRHVYVRGQAAEDGRRARRRRVWWRAGVSLGALAVLAAGCSGTEPAEPASPAEATDADSQNEAEPSADETASGPPDMDPPEVPDIHRDDDEGAQNAAEYFVELHAYIHAGGDIGAYEELSAPDCESCASVSEEVQRMRDVGEFHDGGDVEVTRSEVFPPDSENPSHLVRVYLTELPGVHRDSDGEVIENFDGGDVVVDVLMRHPGGGGHWIIEGVSANVASSEPEE</sequence>
<feature type="compositionally biased region" description="Acidic residues" evidence="1">
    <location>
        <begin position="56"/>
        <end position="68"/>
    </location>
</feature>
<dbReference type="InterPro" id="IPR046281">
    <property type="entry name" value="DUF6318"/>
</dbReference>
<feature type="compositionally biased region" description="Low complexity" evidence="1">
    <location>
        <begin position="42"/>
        <end position="55"/>
    </location>
</feature>
<dbReference type="EMBL" id="RKHK01000001">
    <property type="protein sequence ID" value="ROR71752.1"/>
    <property type="molecule type" value="Genomic_DNA"/>
</dbReference>
<evidence type="ECO:0000256" key="1">
    <source>
        <dbReference type="SAM" id="MobiDB-lite"/>
    </source>
</evidence>
<evidence type="ECO:0000313" key="4">
    <source>
        <dbReference type="Proteomes" id="UP000280668"/>
    </source>
</evidence>
<name>A0A3N2B9E1_9MICO</name>
<feature type="region of interest" description="Disordered" evidence="1">
    <location>
        <begin position="42"/>
        <end position="90"/>
    </location>
</feature>
<comment type="caution">
    <text evidence="3">The sequence shown here is derived from an EMBL/GenBank/DDBJ whole genome shotgun (WGS) entry which is preliminary data.</text>
</comment>
<evidence type="ECO:0000259" key="2">
    <source>
        <dbReference type="Pfam" id="PF19843"/>
    </source>
</evidence>
<dbReference type="Pfam" id="PF19843">
    <property type="entry name" value="DUF6318"/>
    <property type="match status" value="1"/>
</dbReference>
<protein>
    <recommendedName>
        <fullName evidence="2">DUF6318 domain-containing protein</fullName>
    </recommendedName>
</protein>
<feature type="domain" description="DUF6318" evidence="2">
    <location>
        <begin position="81"/>
        <end position="214"/>
    </location>
</feature>